<accession>A0ABS1WR87</accession>
<feature type="active site" description="Proton donor" evidence="12">
    <location>
        <position position="100"/>
    </location>
</feature>
<evidence type="ECO:0000256" key="5">
    <source>
        <dbReference type="ARBA" id="ARBA00022643"/>
    </source>
</evidence>
<dbReference type="EC" id="1.3.1.-" evidence="12"/>
<dbReference type="SUPFAM" id="SSF51395">
    <property type="entry name" value="FMN-linked oxidoreductases"/>
    <property type="match status" value="1"/>
</dbReference>
<dbReference type="RefSeq" id="WP_203165453.1">
    <property type="nucleotide sequence ID" value="NZ_JAEVLS010000001.1"/>
</dbReference>
<evidence type="ECO:0000256" key="2">
    <source>
        <dbReference type="ARBA" id="ARBA00002790"/>
    </source>
</evidence>
<dbReference type="PANTHER" id="PTHR45846">
    <property type="entry name" value="TRNA-DIHYDROURIDINE(47) SYNTHASE [NAD(P)(+)]-LIKE"/>
    <property type="match status" value="1"/>
</dbReference>
<evidence type="ECO:0000256" key="9">
    <source>
        <dbReference type="ARBA" id="ARBA00023002"/>
    </source>
</evidence>
<dbReference type="PANTHER" id="PTHR45846:SF1">
    <property type="entry name" value="TRNA-DIHYDROURIDINE(47) SYNTHASE [NAD(P)(+)]-LIKE"/>
    <property type="match status" value="1"/>
</dbReference>
<keyword evidence="8 12" id="KW-0694">RNA-binding</keyword>
<reference evidence="15 16" key="1">
    <citation type="journal article" date="2021" name="Int. J. Syst. Evol. Microbiol.">
        <title>Steroidobacter gossypii sp. nov., isolated from soil of cotton cropping field.</title>
        <authorList>
            <person name="Huang R."/>
            <person name="Yang S."/>
            <person name="Zhen C."/>
            <person name="Liu W."/>
        </authorList>
    </citation>
    <scope>NUCLEOTIDE SEQUENCE [LARGE SCALE GENOMIC DNA]</scope>
    <source>
        <strain evidence="15 16">S1-65</strain>
    </source>
</reference>
<evidence type="ECO:0000256" key="10">
    <source>
        <dbReference type="ARBA" id="ARBA00048205"/>
    </source>
</evidence>
<organism evidence="15 16">
    <name type="scientific">Steroidobacter gossypii</name>
    <dbReference type="NCBI Taxonomy" id="2805490"/>
    <lineage>
        <taxon>Bacteria</taxon>
        <taxon>Pseudomonadati</taxon>
        <taxon>Pseudomonadota</taxon>
        <taxon>Gammaproteobacteria</taxon>
        <taxon>Steroidobacterales</taxon>
        <taxon>Steroidobacteraceae</taxon>
        <taxon>Steroidobacter</taxon>
    </lineage>
</organism>
<comment type="similarity">
    <text evidence="13">Belongs to the dus family.</text>
</comment>
<keyword evidence="7 12" id="KW-0521">NADP</keyword>
<feature type="binding site" evidence="12">
    <location>
        <begin position="224"/>
        <end position="225"/>
    </location>
    <ligand>
        <name>FMN</name>
        <dbReference type="ChEBI" id="CHEBI:58210"/>
    </ligand>
</feature>
<dbReference type="CDD" id="cd02801">
    <property type="entry name" value="DUS_like_FMN"/>
    <property type="match status" value="1"/>
</dbReference>
<comment type="caution">
    <text evidence="15">The sequence shown here is derived from an EMBL/GenBank/DDBJ whole genome shotgun (WGS) entry which is preliminary data.</text>
</comment>
<evidence type="ECO:0000256" key="4">
    <source>
        <dbReference type="ARBA" id="ARBA00022630"/>
    </source>
</evidence>
<keyword evidence="9 12" id="KW-0560">Oxidoreductase</keyword>
<feature type="binding site" evidence="12">
    <location>
        <position position="139"/>
    </location>
    <ligand>
        <name>FMN</name>
        <dbReference type="ChEBI" id="CHEBI:58210"/>
    </ligand>
</feature>
<keyword evidence="5 12" id="KW-0288">FMN</keyword>
<evidence type="ECO:0000256" key="3">
    <source>
        <dbReference type="ARBA" id="ARBA00022555"/>
    </source>
</evidence>
<comment type="function">
    <text evidence="2 12 13">Catalyzes the synthesis of 5,6-dihydrouridine (D), a modified base found in the D-loop of most tRNAs, via the reduction of the C5-C6 double bond in target uridines.</text>
</comment>
<evidence type="ECO:0000256" key="7">
    <source>
        <dbReference type="ARBA" id="ARBA00022857"/>
    </source>
</evidence>
<dbReference type="NCBIfam" id="TIGR00737">
    <property type="entry name" value="nifR3_yhdG"/>
    <property type="match status" value="1"/>
</dbReference>
<feature type="domain" description="DUS-like FMN-binding" evidence="14">
    <location>
        <begin position="14"/>
        <end position="318"/>
    </location>
</feature>
<dbReference type="EMBL" id="JAEVLS010000001">
    <property type="protein sequence ID" value="MBM0103482.1"/>
    <property type="molecule type" value="Genomic_DNA"/>
</dbReference>
<feature type="binding site" evidence="12">
    <location>
        <begin position="16"/>
        <end position="18"/>
    </location>
    <ligand>
        <name>FMN</name>
        <dbReference type="ChEBI" id="CHEBI:58210"/>
    </ligand>
</feature>
<evidence type="ECO:0000256" key="8">
    <source>
        <dbReference type="ARBA" id="ARBA00022884"/>
    </source>
</evidence>
<dbReference type="InterPro" id="IPR018517">
    <property type="entry name" value="tRNA_hU_synthase_CS"/>
</dbReference>
<sequence>MQIGRYKLVNNLALAPMAGVTDLPFRLLCRRMGAGIAAGEMLTCDVRLWHTEKSRRRMDHSGEPEPRVVQIAGGDPEMMAEAAQRNVDAGAQIIDINMGCPAKKVCNKAAGSALMRDEPLVRSILEAVVKAVNVPVTLKMRTGWNPENRNGLAIARMAEAIGVQALAIHGRTRACMYQGSAEYETIRTIKQSVSIPIFANGDIDSAAKAKHVLEQTGVDGLMIGRSAQGRPWIFSEIQAALNGNESFVTPSIEEVRDIMLAHLRDLHAFYGEEAGVRVARKHIDWYAKSRASAPALRQAVMQATDATTQLDRVQAYFNALAEAPEQSLSSAA</sequence>
<comment type="catalytic activity">
    <reaction evidence="10 12">
        <text>a 5,6-dihydrouridine in tRNA + NADP(+) = a uridine in tRNA + NADPH + H(+)</text>
        <dbReference type="Rhea" id="RHEA:23624"/>
        <dbReference type="Rhea" id="RHEA-COMP:13339"/>
        <dbReference type="Rhea" id="RHEA-COMP:13887"/>
        <dbReference type="ChEBI" id="CHEBI:15378"/>
        <dbReference type="ChEBI" id="CHEBI:57783"/>
        <dbReference type="ChEBI" id="CHEBI:58349"/>
        <dbReference type="ChEBI" id="CHEBI:65315"/>
        <dbReference type="ChEBI" id="CHEBI:74443"/>
    </reaction>
</comment>
<dbReference type="InterPro" id="IPR001269">
    <property type="entry name" value="DUS_fam"/>
</dbReference>
<dbReference type="Pfam" id="PF01207">
    <property type="entry name" value="Dus"/>
    <property type="match status" value="1"/>
</dbReference>
<keyword evidence="3 12" id="KW-0820">tRNA-binding</keyword>
<feature type="binding site" evidence="12">
    <location>
        <position position="70"/>
    </location>
    <ligand>
        <name>FMN</name>
        <dbReference type="ChEBI" id="CHEBI:58210"/>
    </ligand>
</feature>
<name>A0ABS1WR87_9GAMM</name>
<dbReference type="Proteomes" id="UP000661077">
    <property type="component" value="Unassembled WGS sequence"/>
</dbReference>
<protein>
    <recommendedName>
        <fullName evidence="12">tRNA-dihydrouridine synthase B</fullName>
        <ecNumber evidence="12">1.3.1.-</ecNumber>
    </recommendedName>
</protein>
<keyword evidence="4 12" id="KW-0285">Flavoprotein</keyword>
<keyword evidence="16" id="KW-1185">Reference proteome</keyword>
<evidence type="ECO:0000313" key="16">
    <source>
        <dbReference type="Proteomes" id="UP000661077"/>
    </source>
</evidence>
<evidence type="ECO:0000256" key="6">
    <source>
        <dbReference type="ARBA" id="ARBA00022694"/>
    </source>
</evidence>
<evidence type="ECO:0000256" key="12">
    <source>
        <dbReference type="HAMAP-Rule" id="MF_02042"/>
    </source>
</evidence>
<comment type="similarity">
    <text evidence="12">Belongs to the Dus family. DusB subfamily.</text>
</comment>
<feature type="binding site" evidence="12">
    <location>
        <begin position="200"/>
        <end position="202"/>
    </location>
    <ligand>
        <name>FMN</name>
        <dbReference type="ChEBI" id="CHEBI:58210"/>
    </ligand>
</feature>
<comment type="cofactor">
    <cofactor evidence="1 12 13">
        <name>FMN</name>
        <dbReference type="ChEBI" id="CHEBI:58210"/>
    </cofactor>
</comment>
<dbReference type="Gene3D" id="1.10.1200.80">
    <property type="entry name" value="Putative flavin oxidoreducatase, domain 2"/>
    <property type="match status" value="1"/>
</dbReference>
<dbReference type="PIRSF" id="PIRSF006621">
    <property type="entry name" value="Dus"/>
    <property type="match status" value="1"/>
</dbReference>
<proteinExistence type="inferred from homology"/>
<dbReference type="InterPro" id="IPR013785">
    <property type="entry name" value="Aldolase_TIM"/>
</dbReference>
<comment type="catalytic activity">
    <reaction evidence="11 12">
        <text>a 5,6-dihydrouridine in tRNA + NAD(+) = a uridine in tRNA + NADH + H(+)</text>
        <dbReference type="Rhea" id="RHEA:54452"/>
        <dbReference type="Rhea" id="RHEA-COMP:13339"/>
        <dbReference type="Rhea" id="RHEA-COMP:13887"/>
        <dbReference type="ChEBI" id="CHEBI:15378"/>
        <dbReference type="ChEBI" id="CHEBI:57540"/>
        <dbReference type="ChEBI" id="CHEBI:57945"/>
        <dbReference type="ChEBI" id="CHEBI:65315"/>
        <dbReference type="ChEBI" id="CHEBI:74443"/>
    </reaction>
</comment>
<evidence type="ECO:0000313" key="15">
    <source>
        <dbReference type="EMBL" id="MBM0103482.1"/>
    </source>
</evidence>
<evidence type="ECO:0000256" key="11">
    <source>
        <dbReference type="ARBA" id="ARBA00048802"/>
    </source>
</evidence>
<keyword evidence="6 12" id="KW-0819">tRNA processing</keyword>
<dbReference type="InterPro" id="IPR035587">
    <property type="entry name" value="DUS-like_FMN-bd"/>
</dbReference>
<gene>
    <name evidence="12 15" type="primary">dusB</name>
    <name evidence="15" type="ORF">JM946_01950</name>
</gene>
<evidence type="ECO:0000256" key="13">
    <source>
        <dbReference type="PIRNR" id="PIRNR006621"/>
    </source>
</evidence>
<dbReference type="InterPro" id="IPR024036">
    <property type="entry name" value="tRNA-dHydroUridine_Synthase_C"/>
</dbReference>
<evidence type="ECO:0000256" key="1">
    <source>
        <dbReference type="ARBA" id="ARBA00001917"/>
    </source>
</evidence>
<dbReference type="PROSITE" id="PS01136">
    <property type="entry name" value="UPF0034"/>
    <property type="match status" value="1"/>
</dbReference>
<dbReference type="InterPro" id="IPR032887">
    <property type="entry name" value="DusB"/>
</dbReference>
<dbReference type="Gene3D" id="3.20.20.70">
    <property type="entry name" value="Aldolase class I"/>
    <property type="match status" value="1"/>
</dbReference>
<dbReference type="HAMAP" id="MF_02042">
    <property type="entry name" value="DusB_subfam"/>
    <property type="match status" value="1"/>
</dbReference>
<dbReference type="InterPro" id="IPR004652">
    <property type="entry name" value="DusB-like"/>
</dbReference>
<evidence type="ECO:0000259" key="14">
    <source>
        <dbReference type="Pfam" id="PF01207"/>
    </source>
</evidence>